<dbReference type="InterPro" id="IPR032466">
    <property type="entry name" value="Metal_Hydrolase"/>
</dbReference>
<organism evidence="1 2">
    <name type="scientific">Roseomonas alba</name>
    <dbReference type="NCBI Taxonomy" id="2846776"/>
    <lineage>
        <taxon>Bacteria</taxon>
        <taxon>Pseudomonadati</taxon>
        <taxon>Pseudomonadota</taxon>
        <taxon>Alphaproteobacteria</taxon>
        <taxon>Acetobacterales</taxon>
        <taxon>Roseomonadaceae</taxon>
        <taxon>Roseomonas</taxon>
    </lineage>
</organism>
<dbReference type="SUPFAM" id="SSF51556">
    <property type="entry name" value="Metallo-dependent hydrolases"/>
    <property type="match status" value="1"/>
</dbReference>
<evidence type="ECO:0000313" key="1">
    <source>
        <dbReference type="EMBL" id="MBW6401344.1"/>
    </source>
</evidence>
<evidence type="ECO:0000313" key="2">
    <source>
        <dbReference type="Proteomes" id="UP001196565"/>
    </source>
</evidence>
<accession>A0ABS7AJQ1</accession>
<dbReference type="Pfam" id="PF19799">
    <property type="entry name" value="DUF6282"/>
    <property type="match status" value="1"/>
</dbReference>
<proteinExistence type="predicted"/>
<gene>
    <name evidence="1" type="ORF">KPL78_26055</name>
</gene>
<dbReference type="Proteomes" id="UP001196565">
    <property type="component" value="Unassembled WGS sequence"/>
</dbReference>
<sequence>MSTTTQDMSREAEVAELLVGAVDLHCHSGPAAMPRTLDHHEALLDCAEAKFSALLYKDHFYLGVSHAVMLEKLFPELGVKLFSGLALNNASGGINPHAVDHAVKIGAKIIWMPTLSAANHIEQILGQGKTFPKTAKKMLDAIPLRATDANGAITDDTKQVLDIIAEADVILAGGHLDAAEMIKVFEEAGKRGVKRMLVNHPTYLIGCTDDDIRTLVSLGAHIEHSICMWVEGKSKKFTPEELVHLIEVAGVDRTILSSDLGLLGSPRPVEGFRQVVSLLLDQQVSKADIGKLVRSNAARLLGLDAVV</sequence>
<comment type="caution">
    <text evidence="1">The sequence shown here is derived from an EMBL/GenBank/DDBJ whole genome shotgun (WGS) entry which is preliminary data.</text>
</comment>
<dbReference type="EMBL" id="JAHYBZ010000011">
    <property type="protein sequence ID" value="MBW6401344.1"/>
    <property type="molecule type" value="Genomic_DNA"/>
</dbReference>
<dbReference type="InterPro" id="IPR046249">
    <property type="entry name" value="DUF6282"/>
</dbReference>
<keyword evidence="2" id="KW-1185">Reference proteome</keyword>
<name>A0ABS7AJQ1_9PROT</name>
<protein>
    <recommendedName>
        <fullName evidence="3">Cytosolic protein</fullName>
    </recommendedName>
</protein>
<dbReference type="RefSeq" id="WP_219765948.1">
    <property type="nucleotide sequence ID" value="NZ_JAHYBZ010000011.1"/>
</dbReference>
<dbReference type="Gene3D" id="3.20.20.140">
    <property type="entry name" value="Metal-dependent hydrolases"/>
    <property type="match status" value="1"/>
</dbReference>
<reference evidence="1 2" key="1">
    <citation type="submission" date="2021-07" db="EMBL/GenBank/DDBJ databases">
        <authorList>
            <person name="So Y."/>
        </authorList>
    </citation>
    <scope>NUCLEOTIDE SEQUENCE [LARGE SCALE GENOMIC DNA]</scope>
    <source>
        <strain evidence="1 2">HJA6</strain>
    </source>
</reference>
<evidence type="ECO:0008006" key="3">
    <source>
        <dbReference type="Google" id="ProtNLM"/>
    </source>
</evidence>